<dbReference type="EMBL" id="JACASI010000015">
    <property type="protein sequence ID" value="MCQ3829074.1"/>
    <property type="molecule type" value="Genomic_DNA"/>
</dbReference>
<dbReference type="Pfam" id="PF00903">
    <property type="entry name" value="Glyoxalase"/>
    <property type="match status" value="1"/>
</dbReference>
<name>A0ABT1NYV4_9GAMM</name>
<dbReference type="PROSITE" id="PS51819">
    <property type="entry name" value="VOC"/>
    <property type="match status" value="1"/>
</dbReference>
<dbReference type="CDD" id="cd07262">
    <property type="entry name" value="VOC_like"/>
    <property type="match status" value="1"/>
</dbReference>
<comment type="caution">
    <text evidence="2">The sequence shown here is derived from an EMBL/GenBank/DDBJ whole genome shotgun (WGS) entry which is preliminary data.</text>
</comment>
<dbReference type="SUPFAM" id="SSF54593">
    <property type="entry name" value="Glyoxalase/Bleomycin resistance protein/Dihydroxybiphenyl dioxygenase"/>
    <property type="match status" value="1"/>
</dbReference>
<reference evidence="2" key="1">
    <citation type="thesis" date="2020" institute="Technische Universitat Dresden" country="Dresden, Germany">
        <title>The Agarolytic System of Microbulbifer elongatus PORT2, Isolated from Batu Karas, Pangandaran West Java Indonesia.</title>
        <authorList>
            <person name="Anggraeni S.R."/>
        </authorList>
    </citation>
    <scope>NUCLEOTIDE SEQUENCE</scope>
    <source>
        <strain evidence="2">PORT2</strain>
    </source>
</reference>
<dbReference type="InterPro" id="IPR029068">
    <property type="entry name" value="Glyas_Bleomycin-R_OHBP_Dase"/>
</dbReference>
<dbReference type="Proteomes" id="UP001205566">
    <property type="component" value="Unassembled WGS sequence"/>
</dbReference>
<feature type="domain" description="VOC" evidence="1">
    <location>
        <begin position="1"/>
        <end position="123"/>
    </location>
</feature>
<dbReference type="PANTHER" id="PTHR35006">
    <property type="entry name" value="GLYOXALASE FAMILY PROTEIN (AFU_ORTHOLOGUE AFUA_5G14830)"/>
    <property type="match status" value="1"/>
</dbReference>
<dbReference type="InterPro" id="IPR004360">
    <property type="entry name" value="Glyas_Fos-R_dOase_dom"/>
</dbReference>
<dbReference type="Gene3D" id="3.10.180.10">
    <property type="entry name" value="2,3-Dihydroxybiphenyl 1,2-Dioxygenase, domain 1"/>
    <property type="match status" value="1"/>
</dbReference>
<keyword evidence="3" id="KW-1185">Reference proteome</keyword>
<accession>A0ABT1NYV4</accession>
<dbReference type="InterPro" id="IPR037523">
    <property type="entry name" value="VOC_core"/>
</dbReference>
<dbReference type="PANTHER" id="PTHR35006:SF2">
    <property type="entry name" value="GLYOXALASE FAMILY PROTEIN (AFU_ORTHOLOGUE AFUA_5G14830)"/>
    <property type="match status" value="1"/>
</dbReference>
<evidence type="ECO:0000259" key="1">
    <source>
        <dbReference type="PROSITE" id="PS51819"/>
    </source>
</evidence>
<protein>
    <submittedName>
        <fullName evidence="2">VOC family protein</fullName>
    </submittedName>
</protein>
<proteinExistence type="predicted"/>
<evidence type="ECO:0000313" key="3">
    <source>
        <dbReference type="Proteomes" id="UP001205566"/>
    </source>
</evidence>
<evidence type="ECO:0000313" key="2">
    <source>
        <dbReference type="EMBL" id="MCQ3829074.1"/>
    </source>
</evidence>
<gene>
    <name evidence="2" type="ORF">HXX02_06430</name>
</gene>
<dbReference type="RefSeq" id="WP_255873922.1">
    <property type="nucleotide sequence ID" value="NZ_JACASI010000015.1"/>
</dbReference>
<sequence>MLDHLGLIVHDYDRSKAFYQASLAPLGYELVTEMGDWAGFGWGGKPQLRIKGGSSTTPALHIAFSAEDRDTVRAFYAAAQEAGAKDVDAGGSGAPGVRPEYHDHYFSAVVLDPDGHRVEVVCHIPADAF</sequence>
<organism evidence="2 3">
    <name type="scientific">Microbulbifer elongatus</name>
    <dbReference type="NCBI Taxonomy" id="86173"/>
    <lineage>
        <taxon>Bacteria</taxon>
        <taxon>Pseudomonadati</taxon>
        <taxon>Pseudomonadota</taxon>
        <taxon>Gammaproteobacteria</taxon>
        <taxon>Cellvibrionales</taxon>
        <taxon>Microbulbiferaceae</taxon>
        <taxon>Microbulbifer</taxon>
    </lineage>
</organism>